<feature type="domain" description="Myb-like" evidence="8">
    <location>
        <begin position="49"/>
        <end position="113"/>
    </location>
</feature>
<feature type="region of interest" description="Disordered" evidence="7">
    <location>
        <begin position="332"/>
        <end position="384"/>
    </location>
</feature>
<comment type="subcellular location">
    <subcellularLocation>
        <location evidence="1">Nucleus</location>
    </subcellularLocation>
</comment>
<feature type="compositionally biased region" description="Low complexity" evidence="7">
    <location>
        <begin position="1"/>
        <end position="11"/>
    </location>
</feature>
<evidence type="ECO:0000256" key="5">
    <source>
        <dbReference type="ARBA" id="ARBA00023163"/>
    </source>
</evidence>
<keyword evidence="2" id="KW-0677">Repeat</keyword>
<dbReference type="CDD" id="cd12203">
    <property type="entry name" value="GT1"/>
    <property type="match status" value="2"/>
</dbReference>
<dbReference type="PANTHER" id="PTHR21654">
    <property type="entry name" value="FI21293P1"/>
    <property type="match status" value="1"/>
</dbReference>
<keyword evidence="10" id="KW-1185">Reference proteome</keyword>
<dbReference type="PANTHER" id="PTHR21654:SF59">
    <property type="entry name" value="TRIHELIX TRANSCRIPTION FACTOR DF1"/>
    <property type="match status" value="1"/>
</dbReference>
<feature type="compositionally biased region" description="Low complexity" evidence="7">
    <location>
        <begin position="201"/>
        <end position="214"/>
    </location>
</feature>
<protein>
    <submittedName>
        <fullName evidence="9">Trihelix transcription factor GT-2-like</fullName>
    </submittedName>
</protein>
<evidence type="ECO:0000256" key="3">
    <source>
        <dbReference type="ARBA" id="ARBA00023015"/>
    </source>
</evidence>
<evidence type="ECO:0000259" key="8">
    <source>
        <dbReference type="PROSITE" id="PS50090"/>
    </source>
</evidence>
<evidence type="ECO:0000256" key="6">
    <source>
        <dbReference type="ARBA" id="ARBA00023242"/>
    </source>
</evidence>
<dbReference type="InterPro" id="IPR044822">
    <property type="entry name" value="Myb_DNA-bind_4"/>
</dbReference>
<dbReference type="GO" id="GO:0003677">
    <property type="term" value="F:DNA binding"/>
    <property type="evidence" value="ECO:0007669"/>
    <property type="project" value="UniProtKB-KW"/>
</dbReference>
<feature type="domain" description="Myb-like" evidence="8">
    <location>
        <begin position="383"/>
        <end position="441"/>
    </location>
</feature>
<dbReference type="SMART" id="SM00717">
    <property type="entry name" value="SANT"/>
    <property type="match status" value="2"/>
</dbReference>
<reference evidence="9" key="1">
    <citation type="submission" date="2023-02" db="EMBL/GenBank/DDBJ databases">
        <title>Genome of toxic invasive species Heracleum sosnowskyi carries increased number of genes despite the absence of recent whole-genome duplications.</title>
        <authorList>
            <person name="Schelkunov M."/>
            <person name="Shtratnikova V."/>
            <person name="Makarenko M."/>
            <person name="Klepikova A."/>
            <person name="Omelchenko D."/>
            <person name="Novikova G."/>
            <person name="Obukhova E."/>
            <person name="Bogdanov V."/>
            <person name="Penin A."/>
            <person name="Logacheva M."/>
        </authorList>
    </citation>
    <scope>NUCLEOTIDE SEQUENCE</scope>
    <source>
        <strain evidence="9">Hsosn_3</strain>
        <tissue evidence="9">Leaf</tissue>
    </source>
</reference>
<dbReference type="EMBL" id="JAUIZM010000010">
    <property type="protein sequence ID" value="KAK1361315.1"/>
    <property type="molecule type" value="Genomic_DNA"/>
</dbReference>
<feature type="compositionally biased region" description="Polar residues" evidence="7">
    <location>
        <begin position="367"/>
        <end position="381"/>
    </location>
</feature>
<keyword evidence="4" id="KW-0238">DNA-binding</keyword>
<evidence type="ECO:0000256" key="1">
    <source>
        <dbReference type="ARBA" id="ARBA00004123"/>
    </source>
</evidence>
<dbReference type="Proteomes" id="UP001237642">
    <property type="component" value="Unassembled WGS sequence"/>
</dbReference>
<feature type="compositionally biased region" description="Pro residues" evidence="7">
    <location>
        <begin position="334"/>
        <end position="348"/>
    </location>
</feature>
<dbReference type="GO" id="GO:0005634">
    <property type="term" value="C:nucleus"/>
    <property type="evidence" value="ECO:0007669"/>
    <property type="project" value="UniProtKB-SubCell"/>
</dbReference>
<dbReference type="GO" id="GO:0006355">
    <property type="term" value="P:regulation of DNA-templated transcription"/>
    <property type="evidence" value="ECO:0007669"/>
    <property type="project" value="UniProtKB-ARBA"/>
</dbReference>
<evidence type="ECO:0000313" key="10">
    <source>
        <dbReference type="Proteomes" id="UP001237642"/>
    </source>
</evidence>
<comment type="caution">
    <text evidence="9">The sequence shown here is derived from an EMBL/GenBank/DDBJ whole genome shotgun (WGS) entry which is preliminary data.</text>
</comment>
<feature type="region of interest" description="Disordered" evidence="7">
    <location>
        <begin position="495"/>
        <end position="554"/>
    </location>
</feature>
<dbReference type="FunFam" id="1.10.10.60:FF:000061">
    <property type="entry name" value="Trihelix transcription factor GT-2"/>
    <property type="match status" value="1"/>
</dbReference>
<evidence type="ECO:0000256" key="2">
    <source>
        <dbReference type="ARBA" id="ARBA00022737"/>
    </source>
</evidence>
<accession>A0AAD8H831</accession>
<organism evidence="9 10">
    <name type="scientific">Heracleum sosnowskyi</name>
    <dbReference type="NCBI Taxonomy" id="360622"/>
    <lineage>
        <taxon>Eukaryota</taxon>
        <taxon>Viridiplantae</taxon>
        <taxon>Streptophyta</taxon>
        <taxon>Embryophyta</taxon>
        <taxon>Tracheophyta</taxon>
        <taxon>Spermatophyta</taxon>
        <taxon>Magnoliopsida</taxon>
        <taxon>eudicotyledons</taxon>
        <taxon>Gunneridae</taxon>
        <taxon>Pentapetalae</taxon>
        <taxon>asterids</taxon>
        <taxon>campanulids</taxon>
        <taxon>Apiales</taxon>
        <taxon>Apiaceae</taxon>
        <taxon>Apioideae</taxon>
        <taxon>apioid superclade</taxon>
        <taxon>Tordylieae</taxon>
        <taxon>Tordyliinae</taxon>
        <taxon>Heracleum</taxon>
    </lineage>
</organism>
<keyword evidence="5" id="KW-0804">Transcription</keyword>
<dbReference type="PROSITE" id="PS50090">
    <property type="entry name" value="MYB_LIKE"/>
    <property type="match status" value="2"/>
</dbReference>
<gene>
    <name evidence="9" type="ORF">POM88_045789</name>
</gene>
<dbReference type="InterPro" id="IPR001005">
    <property type="entry name" value="SANT/Myb"/>
</dbReference>
<dbReference type="Gene3D" id="1.10.10.60">
    <property type="entry name" value="Homeodomain-like"/>
    <property type="match status" value="2"/>
</dbReference>
<name>A0AAD8H831_9APIA</name>
<evidence type="ECO:0000256" key="4">
    <source>
        <dbReference type="ARBA" id="ARBA00023125"/>
    </source>
</evidence>
<feature type="compositionally biased region" description="Acidic residues" evidence="7">
    <location>
        <begin position="509"/>
        <end position="536"/>
    </location>
</feature>
<evidence type="ECO:0000256" key="7">
    <source>
        <dbReference type="SAM" id="MobiDB-lite"/>
    </source>
</evidence>
<feature type="region of interest" description="Disordered" evidence="7">
    <location>
        <begin position="200"/>
        <end position="225"/>
    </location>
</feature>
<proteinExistence type="predicted"/>
<dbReference type="FunFam" id="1.10.10.60:FF:000092">
    <property type="entry name" value="Trihelix transcription factor GT-2"/>
    <property type="match status" value="1"/>
</dbReference>
<sequence length="554" mass="62297">MLHQQQQQGASSPPPPPGFLKNPSATAAVEAEEEGGGGGGAGEESERTSGSNSGNRWPKQETIALLKIRSEMDVEFKDSSLKGPLWQQVSRKLAELGYHRSAKKCKEKFENVYKYNKRTKDGRTTKADGKTYRFFDELQALDTHSPSQPPRIVGTPSMLPNTTAHTIPTSTVSSTPSPINVSTNPVPSIRVGDIPSFNMISLSNSTSSSSSTSSDEQRGERKRKRKRKWKDFFESLMGEVIKKQEELEKKFLEALEKRERDRMIREEAWRVQEITRINKEHELLVQERSMVAAKDAAVIEFLQKISDQQRDPSSNPVTIPQLQQLQLQLQSVVQPPPPPPVPPPPVPQQPVITQPAPSTPAVAAPQPRSNPGGTDNLQSPAPSRWPKAEIEALIHLRKNLENKYNETNPKGPLWEDISAGMQRLGYNRNAKRCKEKWENINKYYKKVKESNKKRPEDAKTCPYFHQLDALYKEKSKLSHGSVSTPMLPRIVQPAQQWPLQQHQQQQQDTEMEDPESENNDNFNEGDEEDGEDDDDNGAGYEVVTNKQPASSQAF</sequence>
<dbReference type="Pfam" id="PF13837">
    <property type="entry name" value="Myb_DNA-bind_4"/>
    <property type="match status" value="2"/>
</dbReference>
<keyword evidence="6" id="KW-0539">Nucleus</keyword>
<reference evidence="9" key="2">
    <citation type="submission" date="2023-05" db="EMBL/GenBank/DDBJ databases">
        <authorList>
            <person name="Schelkunov M.I."/>
        </authorList>
    </citation>
    <scope>NUCLEOTIDE SEQUENCE</scope>
    <source>
        <strain evidence="9">Hsosn_3</strain>
        <tissue evidence="9">Leaf</tissue>
    </source>
</reference>
<keyword evidence="3" id="KW-0805">Transcription regulation</keyword>
<feature type="compositionally biased region" description="Low complexity" evidence="7">
    <location>
        <begin position="166"/>
        <end position="185"/>
    </location>
</feature>
<feature type="compositionally biased region" description="Low complexity" evidence="7">
    <location>
        <begin position="495"/>
        <end position="507"/>
    </location>
</feature>
<dbReference type="AlphaFoldDB" id="A0AAD8H831"/>
<evidence type="ECO:0000313" key="9">
    <source>
        <dbReference type="EMBL" id="KAK1361315.1"/>
    </source>
</evidence>
<feature type="compositionally biased region" description="Polar residues" evidence="7">
    <location>
        <begin position="544"/>
        <end position="554"/>
    </location>
</feature>
<feature type="region of interest" description="Disordered" evidence="7">
    <location>
        <begin position="1"/>
        <end position="59"/>
    </location>
</feature>
<feature type="region of interest" description="Disordered" evidence="7">
    <location>
        <begin position="160"/>
        <end position="187"/>
    </location>
</feature>